<dbReference type="Proteomes" id="UP000198876">
    <property type="component" value="Unassembled WGS sequence"/>
</dbReference>
<accession>A0A1I2WWM4</accession>
<proteinExistence type="predicted"/>
<dbReference type="AlphaFoldDB" id="A0A1I2WWM4"/>
<evidence type="ECO:0000313" key="1">
    <source>
        <dbReference type="EMBL" id="SFH05107.1"/>
    </source>
</evidence>
<sequence>MTSKRNIERRLDDLHADATDGEAYTVTLRHHRVDEDGDLDELVREETYALLPESDR</sequence>
<name>A0A1I2WWM4_9EURY</name>
<dbReference type="EMBL" id="FOOQ01000010">
    <property type="protein sequence ID" value="SFH05107.1"/>
    <property type="molecule type" value="Genomic_DNA"/>
</dbReference>
<evidence type="ECO:0000313" key="2">
    <source>
        <dbReference type="Proteomes" id="UP000198876"/>
    </source>
</evidence>
<keyword evidence="2" id="KW-1185">Reference proteome</keyword>
<protein>
    <submittedName>
        <fullName evidence="1">Uncharacterized protein</fullName>
    </submittedName>
</protein>
<gene>
    <name evidence="1" type="ORF">SAMN04488063_0010</name>
</gene>
<organism evidence="1 2">
    <name type="scientific">Halopelagius inordinatus</name>
    <dbReference type="NCBI Taxonomy" id="553467"/>
    <lineage>
        <taxon>Archaea</taxon>
        <taxon>Methanobacteriati</taxon>
        <taxon>Methanobacteriota</taxon>
        <taxon>Stenosarchaea group</taxon>
        <taxon>Halobacteria</taxon>
        <taxon>Halobacteriales</taxon>
        <taxon>Haloferacaceae</taxon>
    </lineage>
</organism>
<dbReference type="STRING" id="553467.SAMN04488063_0010"/>
<reference evidence="2" key="1">
    <citation type="submission" date="2016-10" db="EMBL/GenBank/DDBJ databases">
        <authorList>
            <person name="Varghese N."/>
            <person name="Submissions S."/>
        </authorList>
    </citation>
    <scope>NUCLEOTIDE SEQUENCE [LARGE SCALE GENOMIC DNA]</scope>
    <source>
        <strain evidence="2">CGMCC 1.7739</strain>
    </source>
</reference>